<dbReference type="InterPro" id="IPR003582">
    <property type="entry name" value="ShKT_dom"/>
</dbReference>
<sequence>MVLEGTDSEDNSIVMGKANGKAFGWMTHRPRPRPRDYWIGEQPENDDNFMEELMDAMSHSETDVTYDESKRGLPPGAILHKCSDRKRYPFGCCPDMETKAVREDKFDCGPKLCIDIYVSWCSDNEKILDCQDKHKLMCAKTCKNCPNKAPAAPLEKCRAMADKLPYGCCWNGVPAIGPNGRGCLPCVDLNPNSCRQFKDVSGGCNSGSWGIRSFMQKRCAKTCGICDYSYEK</sequence>
<evidence type="ECO:0000313" key="4">
    <source>
        <dbReference type="EMBL" id="EDO43151.1"/>
    </source>
</evidence>
<dbReference type="Gene3D" id="1.10.10.1870">
    <property type="entry name" value="ShTK domain-like"/>
    <property type="match status" value="1"/>
</dbReference>
<protein>
    <recommendedName>
        <fullName evidence="3">ShKT domain-containing protein</fullName>
    </recommendedName>
</protein>
<evidence type="ECO:0000256" key="1">
    <source>
        <dbReference type="ARBA" id="ARBA00022656"/>
    </source>
</evidence>
<dbReference type="Proteomes" id="UP000001593">
    <property type="component" value="Unassembled WGS sequence"/>
</dbReference>
<proteinExistence type="predicted"/>
<reference evidence="4 5" key="1">
    <citation type="journal article" date="2007" name="Science">
        <title>Sea anemone genome reveals ancestral eumetazoan gene repertoire and genomic organization.</title>
        <authorList>
            <person name="Putnam N.H."/>
            <person name="Srivastava M."/>
            <person name="Hellsten U."/>
            <person name="Dirks B."/>
            <person name="Chapman J."/>
            <person name="Salamov A."/>
            <person name="Terry A."/>
            <person name="Shapiro H."/>
            <person name="Lindquist E."/>
            <person name="Kapitonov V.V."/>
            <person name="Jurka J."/>
            <person name="Genikhovich G."/>
            <person name="Grigoriev I.V."/>
            <person name="Lucas S.M."/>
            <person name="Steele R.E."/>
            <person name="Finnerty J.R."/>
            <person name="Technau U."/>
            <person name="Martindale M.Q."/>
            <person name="Rokhsar D.S."/>
        </authorList>
    </citation>
    <scope>NUCLEOTIDE SEQUENCE [LARGE SCALE GENOMIC DNA]</scope>
    <source>
        <strain evidence="5">CH2 X CH6</strain>
    </source>
</reference>
<evidence type="ECO:0000259" key="3">
    <source>
        <dbReference type="PROSITE" id="PS51670"/>
    </source>
</evidence>
<dbReference type="HOGENOM" id="CLU_1196089_0_0_1"/>
<dbReference type="OMA" id="DMSHICH"/>
<keyword evidence="1" id="KW-0800">Toxin</keyword>
<dbReference type="PROSITE" id="PS51670">
    <property type="entry name" value="SHKT"/>
    <property type="match status" value="1"/>
</dbReference>
<evidence type="ECO:0000313" key="5">
    <source>
        <dbReference type="Proteomes" id="UP000001593"/>
    </source>
</evidence>
<dbReference type="SMART" id="SM00254">
    <property type="entry name" value="ShKT"/>
    <property type="match status" value="2"/>
</dbReference>
<name>A7RZH9_NEMVE</name>
<dbReference type="GO" id="GO:0090729">
    <property type="term" value="F:toxin activity"/>
    <property type="evidence" value="ECO:0007669"/>
    <property type="project" value="UniProtKB-KW"/>
</dbReference>
<dbReference type="EMBL" id="DS469557">
    <property type="protein sequence ID" value="EDO43151.1"/>
    <property type="molecule type" value="Genomic_DNA"/>
</dbReference>
<dbReference type="PhylomeDB" id="A7RZH9"/>
<organism evidence="4 5">
    <name type="scientific">Nematostella vectensis</name>
    <name type="common">Starlet sea anemone</name>
    <dbReference type="NCBI Taxonomy" id="45351"/>
    <lineage>
        <taxon>Eukaryota</taxon>
        <taxon>Metazoa</taxon>
        <taxon>Cnidaria</taxon>
        <taxon>Anthozoa</taxon>
        <taxon>Hexacorallia</taxon>
        <taxon>Actiniaria</taxon>
        <taxon>Edwardsiidae</taxon>
        <taxon>Nematostella</taxon>
    </lineage>
</organism>
<feature type="domain" description="ShKT" evidence="3">
    <location>
        <begin position="186"/>
        <end position="226"/>
    </location>
</feature>
<keyword evidence="5" id="KW-1185">Reference proteome</keyword>
<comment type="caution">
    <text evidence="2">Lacks conserved residue(s) required for the propagation of feature annotation.</text>
</comment>
<dbReference type="AlphaFoldDB" id="A7RZH9"/>
<accession>A7RZH9</accession>
<dbReference type="Pfam" id="PF01549">
    <property type="entry name" value="ShK"/>
    <property type="match status" value="1"/>
</dbReference>
<gene>
    <name evidence="4" type="ORF">NEMVEDRAFT_v1g241766</name>
</gene>
<dbReference type="InParanoid" id="A7RZH9"/>
<evidence type="ECO:0000256" key="2">
    <source>
        <dbReference type="PROSITE-ProRule" id="PRU01005"/>
    </source>
</evidence>